<feature type="transmembrane region" description="Helical" evidence="1">
    <location>
        <begin position="7"/>
        <end position="26"/>
    </location>
</feature>
<accession>A0A0R1QA98</accession>
<evidence type="ECO:0000313" key="2">
    <source>
        <dbReference type="EMBL" id="KRL41214.1"/>
    </source>
</evidence>
<keyword evidence="1" id="KW-0812">Transmembrane</keyword>
<dbReference type="Proteomes" id="UP000051790">
    <property type="component" value="Unassembled WGS sequence"/>
</dbReference>
<reference evidence="2 3" key="1">
    <citation type="journal article" date="2015" name="Genome Announc.">
        <title>Expanding the biotechnology potential of lactobacilli through comparative genomics of 213 strains and associated genera.</title>
        <authorList>
            <person name="Sun Z."/>
            <person name="Harris H.M."/>
            <person name="McCann A."/>
            <person name="Guo C."/>
            <person name="Argimon S."/>
            <person name="Zhang W."/>
            <person name="Yang X."/>
            <person name="Jeffery I.B."/>
            <person name="Cooney J.C."/>
            <person name="Kagawa T.F."/>
            <person name="Liu W."/>
            <person name="Song Y."/>
            <person name="Salvetti E."/>
            <person name="Wrobel A."/>
            <person name="Rasinkangas P."/>
            <person name="Parkhill J."/>
            <person name="Rea M.C."/>
            <person name="O'Sullivan O."/>
            <person name="Ritari J."/>
            <person name="Douillard F.P."/>
            <person name="Paul Ross R."/>
            <person name="Yang R."/>
            <person name="Briner A.E."/>
            <person name="Felis G.E."/>
            <person name="de Vos W.M."/>
            <person name="Barrangou R."/>
            <person name="Klaenhammer T.R."/>
            <person name="Caufield P.W."/>
            <person name="Cui Y."/>
            <person name="Zhang H."/>
            <person name="O'Toole P.W."/>
        </authorList>
    </citation>
    <scope>NUCLEOTIDE SEQUENCE [LARGE SCALE GENOMIC DNA]</scope>
    <source>
        <strain evidence="2 3">DSM 13343</strain>
    </source>
</reference>
<organism evidence="2 3">
    <name type="scientific">Lacticaseibacillus manihotivorans DSM 13343 = JCM 12514</name>
    <dbReference type="NCBI Taxonomy" id="1423769"/>
    <lineage>
        <taxon>Bacteria</taxon>
        <taxon>Bacillati</taxon>
        <taxon>Bacillota</taxon>
        <taxon>Bacilli</taxon>
        <taxon>Lactobacillales</taxon>
        <taxon>Lactobacillaceae</taxon>
        <taxon>Lacticaseibacillus</taxon>
    </lineage>
</organism>
<dbReference type="RefSeq" id="WP_054716195.1">
    <property type="nucleotide sequence ID" value="NZ_AZEU01000253.1"/>
</dbReference>
<evidence type="ECO:0000313" key="3">
    <source>
        <dbReference type="Proteomes" id="UP000051790"/>
    </source>
</evidence>
<feature type="transmembrane region" description="Helical" evidence="1">
    <location>
        <begin position="32"/>
        <end position="54"/>
    </location>
</feature>
<keyword evidence="1" id="KW-1133">Transmembrane helix</keyword>
<dbReference type="PATRIC" id="fig|1423769.4.peg.2370"/>
<comment type="caution">
    <text evidence="2">The sequence shown here is derived from an EMBL/GenBank/DDBJ whole genome shotgun (WGS) entry which is preliminary data.</text>
</comment>
<evidence type="ECO:0000256" key="1">
    <source>
        <dbReference type="SAM" id="Phobius"/>
    </source>
</evidence>
<protein>
    <submittedName>
        <fullName evidence="2">Uncharacterized protein</fullName>
    </submittedName>
</protein>
<keyword evidence="1" id="KW-0472">Membrane</keyword>
<keyword evidence="3" id="KW-1185">Reference proteome</keyword>
<dbReference type="OrthoDB" id="9936984at2"/>
<sequence length="65" mass="7648">MSEKRQVKLVGVIGLMIVFVVNFLWYGLKYSWLQGLMSAVLITALTAVLLYVYWRLRQRKRGGWQ</sequence>
<gene>
    <name evidence="2" type="ORF">FD01_GL002202</name>
</gene>
<name>A0A0R1QA98_9LACO</name>
<dbReference type="EMBL" id="AZEU01000253">
    <property type="protein sequence ID" value="KRL41214.1"/>
    <property type="molecule type" value="Genomic_DNA"/>
</dbReference>
<proteinExistence type="predicted"/>
<dbReference type="AlphaFoldDB" id="A0A0R1QA98"/>